<reference evidence="7" key="3">
    <citation type="submission" date="2025-09" db="UniProtKB">
        <authorList>
            <consortium name="Ensembl"/>
        </authorList>
    </citation>
    <scope>IDENTIFICATION</scope>
</reference>
<protein>
    <submittedName>
        <fullName evidence="7">Partitioning defective 3 homolog B-like</fullName>
    </submittedName>
</protein>
<dbReference type="Pfam" id="PF00595">
    <property type="entry name" value="PDZ"/>
    <property type="match status" value="2"/>
</dbReference>
<feature type="compositionally biased region" description="Polar residues" evidence="5">
    <location>
        <begin position="670"/>
        <end position="685"/>
    </location>
</feature>
<dbReference type="InterPro" id="IPR001478">
    <property type="entry name" value="PDZ"/>
</dbReference>
<proteinExistence type="inferred from homology"/>
<feature type="compositionally biased region" description="Basic and acidic residues" evidence="5">
    <location>
        <begin position="1099"/>
        <end position="1117"/>
    </location>
</feature>
<dbReference type="KEGG" id="sfm:108918456"/>
<gene>
    <name evidence="7" type="primary">LOC108918456</name>
</gene>
<keyword evidence="4" id="KW-0131">Cell cycle</keyword>
<dbReference type="OrthoDB" id="6264899at2759"/>
<dbReference type="GO" id="GO:0005938">
    <property type="term" value="C:cell cortex"/>
    <property type="evidence" value="ECO:0007669"/>
    <property type="project" value="TreeGrafter"/>
</dbReference>
<dbReference type="RefSeq" id="XP_018581234.1">
    <property type="nucleotide sequence ID" value="XM_018725718.2"/>
</dbReference>
<dbReference type="GO" id="GO:0000226">
    <property type="term" value="P:microtubule cytoskeleton organization"/>
    <property type="evidence" value="ECO:0007669"/>
    <property type="project" value="TreeGrafter"/>
</dbReference>
<dbReference type="GO" id="GO:0008104">
    <property type="term" value="P:intracellular protein localization"/>
    <property type="evidence" value="ECO:0007669"/>
    <property type="project" value="TreeGrafter"/>
</dbReference>
<feature type="compositionally biased region" description="Basic and acidic residues" evidence="5">
    <location>
        <begin position="851"/>
        <end position="870"/>
    </location>
</feature>
<reference evidence="7" key="2">
    <citation type="submission" date="2025-08" db="UniProtKB">
        <authorList>
            <consortium name="Ensembl"/>
        </authorList>
    </citation>
    <scope>IDENTIFICATION</scope>
</reference>
<feature type="region of interest" description="Disordered" evidence="5">
    <location>
        <begin position="928"/>
        <end position="979"/>
    </location>
</feature>
<feature type="region of interest" description="Disordered" evidence="5">
    <location>
        <begin position="1006"/>
        <end position="1039"/>
    </location>
</feature>
<organism evidence="7 8">
    <name type="scientific">Scleropages formosus</name>
    <name type="common">Asian bonytongue</name>
    <name type="synonym">Osteoglossum formosum</name>
    <dbReference type="NCBI Taxonomy" id="113540"/>
    <lineage>
        <taxon>Eukaryota</taxon>
        <taxon>Metazoa</taxon>
        <taxon>Chordata</taxon>
        <taxon>Craniata</taxon>
        <taxon>Vertebrata</taxon>
        <taxon>Euteleostomi</taxon>
        <taxon>Actinopterygii</taxon>
        <taxon>Neopterygii</taxon>
        <taxon>Teleostei</taxon>
        <taxon>Osteoglossocephala</taxon>
        <taxon>Osteoglossomorpha</taxon>
        <taxon>Osteoglossiformes</taxon>
        <taxon>Osteoglossidae</taxon>
        <taxon>Scleropages</taxon>
    </lineage>
</organism>
<feature type="compositionally biased region" description="Basic and acidic residues" evidence="5">
    <location>
        <begin position="93"/>
        <end position="106"/>
    </location>
</feature>
<dbReference type="Ensembl" id="ENSSFOT00015009476.2">
    <property type="protein sequence ID" value="ENSSFOP00015009348.1"/>
    <property type="gene ID" value="ENSSFOG00015006078.2"/>
</dbReference>
<dbReference type="CDD" id="cd23059">
    <property type="entry name" value="PDZ3_Par3-like"/>
    <property type="match status" value="1"/>
</dbReference>
<evidence type="ECO:0000313" key="8">
    <source>
        <dbReference type="Proteomes" id="UP000694397"/>
    </source>
</evidence>
<dbReference type="GO" id="GO:0045197">
    <property type="term" value="P:establishment or maintenance of epithelial cell apical/basal polarity"/>
    <property type="evidence" value="ECO:0007669"/>
    <property type="project" value="TreeGrafter"/>
</dbReference>
<feature type="compositionally biased region" description="Basic and acidic residues" evidence="5">
    <location>
        <begin position="1151"/>
        <end position="1175"/>
    </location>
</feature>
<dbReference type="PROSITE" id="PS50106">
    <property type="entry name" value="PDZ"/>
    <property type="match status" value="2"/>
</dbReference>
<dbReference type="CDD" id="cd23058">
    <property type="entry name" value="PDZ2_Par3-like"/>
    <property type="match status" value="1"/>
</dbReference>
<dbReference type="Gene3D" id="2.30.42.10">
    <property type="match status" value="3"/>
</dbReference>
<dbReference type="GO" id="GO:0051301">
    <property type="term" value="P:cell division"/>
    <property type="evidence" value="ECO:0007669"/>
    <property type="project" value="UniProtKB-KW"/>
</dbReference>
<feature type="compositionally biased region" description="Basic and acidic residues" evidence="5">
    <location>
        <begin position="884"/>
        <end position="893"/>
    </location>
</feature>
<evidence type="ECO:0000256" key="4">
    <source>
        <dbReference type="ARBA" id="ARBA00023306"/>
    </source>
</evidence>
<dbReference type="GeneID" id="108918456"/>
<dbReference type="CDD" id="cd06691">
    <property type="entry name" value="PDZ1_Par3-like"/>
    <property type="match status" value="1"/>
</dbReference>
<feature type="compositionally biased region" description="Basic residues" evidence="5">
    <location>
        <begin position="871"/>
        <end position="883"/>
    </location>
</feature>
<dbReference type="Pfam" id="PF12053">
    <property type="entry name" value="Par3_HAL_N_term"/>
    <property type="match status" value="1"/>
</dbReference>
<feature type="compositionally biased region" description="Basic residues" evidence="5">
    <location>
        <begin position="836"/>
        <end position="850"/>
    </location>
</feature>
<keyword evidence="2" id="KW-0132">Cell division</keyword>
<accession>A0A8C9R8V9</accession>
<dbReference type="GO" id="GO:0043296">
    <property type="term" value="C:apical junction complex"/>
    <property type="evidence" value="ECO:0007669"/>
    <property type="project" value="TreeGrafter"/>
</dbReference>
<dbReference type="Proteomes" id="UP000694397">
    <property type="component" value="Chromosome 14"/>
</dbReference>
<dbReference type="GO" id="GO:0016324">
    <property type="term" value="C:apical plasma membrane"/>
    <property type="evidence" value="ECO:0007669"/>
    <property type="project" value="TreeGrafter"/>
</dbReference>
<dbReference type="SUPFAM" id="SSF50156">
    <property type="entry name" value="PDZ domain-like"/>
    <property type="match status" value="3"/>
</dbReference>
<feature type="region of interest" description="Disordered" evidence="5">
    <location>
        <begin position="1078"/>
        <end position="1175"/>
    </location>
</feature>
<dbReference type="GO" id="GO:0007155">
    <property type="term" value="P:cell adhesion"/>
    <property type="evidence" value="ECO:0007669"/>
    <property type="project" value="TreeGrafter"/>
</dbReference>
<evidence type="ECO:0000256" key="5">
    <source>
        <dbReference type="SAM" id="MobiDB-lite"/>
    </source>
</evidence>
<dbReference type="GO" id="GO:0005912">
    <property type="term" value="C:adherens junction"/>
    <property type="evidence" value="ECO:0007669"/>
    <property type="project" value="TreeGrafter"/>
</dbReference>
<sequence length="1175" mass="129945">MKVTVTFRRTAVVVPCREGWTVRDLIQQATRRYSKTLEQEEHLLVQTHHLEYCDGGILDPDDVLTEVVEDKDKLIAVYEEREALQRGAVSPTDARETGPHRPEVRSCGDAPLSMFRPIRGSEIEVTSSALMSDTPLVVRRSSDSALRPLAEAASVQSMDPGNWPVPTGMSCLLTKRGGLEDGRREQSTPTMSKTTLSNVTRTVEICGEHGPLGIHVVPYFSSLSGRVLGLLIRGVEENSRCRREGIFQEDECIVRINEMPLMDKSFAQSQEVFRKAMRCPTVCLEVLPIANRERYEKSLIGQLALPSQGGLPKIKVPLPVRGKLNRKCFDPVAKASESQIGQRLEGAAPVTLPQIPPSATHKMSSALSPLAGLANKNGGKRLKINLKKGPEGLGFTVVTRDSTVHGSGPILVKNILPRGAAVKDGRLQSGDRILEVNGVDITGCTQDELVGMLRRTKQGDTVSLVVVRQEDVFLPRELKGDQAITQLSEEGAEPLMFEVPLNDTGSAGLGVSLKGNKSRETGEDLGIFIKSIIHGGAAYKDGRLHVNDQLIAVNGEFLLGRSNHEAMDTLRYSMSTEGNLRGTIQLLVMRAMEQQGKENHMTANSDRSVTRLAVNNRLSDPVQPPMVTNSIYETSGALRVAAPHGRQELAEEKEDDEYTPPLPPRLESGVENTTPSLEWKTNSNPGQPPHPASCPTSQLEHHPVRSSKSMDLVPDESNVGAQAAHRGPKGSRGQESEEPLAKDLGATLGLKKSSSLESLQTAVSEVRKAQTPFYKPRPHMVRGRGCNESFRAAIDKSYDGPPGTDDDNLSDQSSDQETPASSSSRQRVGDMEHITKDKKKKLKGKKKDKSKGKGKDGDEKKMRDGKEQDKKAKKKGFRLLRFGRNKEEKDKVEAKQKLEELGEVQLDIIKEEKERTEITLQDPDGLILTNLEDDDLDPNYARIDNFRDPVPITPSPYSGERKTPPHPVPVPPPAEEHSDGLYSLVNKQRPAVADSSPDQIQQLRREYQEAWPEGATPTYEGPEGRSPAKDYGPQWEPAGGYNTQLVTCYESMERQYASLPRQSDPQDYLSQSWGVQGDAAHFSGSRSGYLSYPSQDNYQPREPEQRPLQPRHGDFGKHLPPTQRRGPLRQDVPPSPPMPLRSTRYKSMNRGRLERFTYGEEQHQDPRQENIKAAV</sequence>
<dbReference type="GO" id="GO:0030010">
    <property type="term" value="P:establishment of cell polarity"/>
    <property type="evidence" value="ECO:0007669"/>
    <property type="project" value="TreeGrafter"/>
</dbReference>
<feature type="domain" description="PDZ" evidence="6">
    <location>
        <begin position="383"/>
        <end position="468"/>
    </location>
</feature>
<feature type="domain" description="PDZ" evidence="6">
    <location>
        <begin position="498"/>
        <end position="571"/>
    </location>
</feature>
<dbReference type="InterPro" id="IPR036034">
    <property type="entry name" value="PDZ_sf"/>
</dbReference>
<evidence type="ECO:0000256" key="2">
    <source>
        <dbReference type="ARBA" id="ARBA00022618"/>
    </source>
</evidence>
<reference evidence="7 8" key="1">
    <citation type="submission" date="2019-04" db="EMBL/GenBank/DDBJ databases">
        <authorList>
            <consortium name="Wellcome Sanger Institute Data Sharing"/>
        </authorList>
    </citation>
    <scope>NUCLEOTIDE SEQUENCE [LARGE SCALE GENOMIC DNA]</scope>
</reference>
<dbReference type="InterPro" id="IPR021922">
    <property type="entry name" value="Par3/HAL_N"/>
</dbReference>
<feature type="region of interest" description="Disordered" evidence="5">
    <location>
        <begin position="86"/>
        <end position="109"/>
    </location>
</feature>
<dbReference type="AlphaFoldDB" id="A0A8C9R8V9"/>
<dbReference type="Gene3D" id="3.10.20.90">
    <property type="entry name" value="Phosphatidylinositol 3-kinase Catalytic Subunit, Chain A, domain 1"/>
    <property type="match status" value="1"/>
</dbReference>
<feature type="compositionally biased region" description="Polar residues" evidence="5">
    <location>
        <begin position="817"/>
        <end position="826"/>
    </location>
</feature>
<feature type="compositionally biased region" description="Basic and acidic residues" evidence="5">
    <location>
        <begin position="732"/>
        <end position="741"/>
    </location>
</feature>
<dbReference type="FunFam" id="2.30.42.10:FF:000011">
    <property type="entry name" value="partitioning defective 3 homolog isoform X1"/>
    <property type="match status" value="1"/>
</dbReference>
<feature type="compositionally biased region" description="Low complexity" evidence="5">
    <location>
        <begin position="748"/>
        <end position="759"/>
    </location>
</feature>
<feature type="compositionally biased region" description="Polar residues" evidence="5">
    <location>
        <begin position="1084"/>
        <end position="1098"/>
    </location>
</feature>
<evidence type="ECO:0000256" key="1">
    <source>
        <dbReference type="ARBA" id="ARBA00005358"/>
    </source>
</evidence>
<name>A0A8C9R8V9_SCLFO</name>
<evidence type="ECO:0000256" key="3">
    <source>
        <dbReference type="ARBA" id="ARBA00022737"/>
    </source>
</evidence>
<dbReference type="FunFam" id="2.30.42.10:FF:000078">
    <property type="entry name" value="Partitioning defective 3 homolog B"/>
    <property type="match status" value="1"/>
</dbReference>
<dbReference type="PANTHER" id="PTHR16484:SF4">
    <property type="entry name" value="PARTITIONING DEFECTIVE 3 HOMOLOG B"/>
    <property type="match status" value="1"/>
</dbReference>
<evidence type="ECO:0000259" key="6">
    <source>
        <dbReference type="PROSITE" id="PS50106"/>
    </source>
</evidence>
<dbReference type="GeneTree" id="ENSGT00950000183214"/>
<keyword evidence="3" id="KW-0677">Repeat</keyword>
<evidence type="ECO:0000313" key="7">
    <source>
        <dbReference type="Ensembl" id="ENSSFOP00015009348.1"/>
    </source>
</evidence>
<feature type="region of interest" description="Disordered" evidence="5">
    <location>
        <begin position="642"/>
        <end position="893"/>
    </location>
</feature>
<dbReference type="GO" id="GO:0035091">
    <property type="term" value="F:phosphatidylinositol binding"/>
    <property type="evidence" value="ECO:0007669"/>
    <property type="project" value="TreeGrafter"/>
</dbReference>
<keyword evidence="8" id="KW-1185">Reference proteome</keyword>
<comment type="similarity">
    <text evidence="1">Belongs to the PAR3 family.</text>
</comment>
<dbReference type="PANTHER" id="PTHR16484">
    <property type="entry name" value="PARTITIONING DEFECTIVE 3 RELATED"/>
    <property type="match status" value="1"/>
</dbReference>
<dbReference type="InterPro" id="IPR052213">
    <property type="entry name" value="PAR3"/>
</dbReference>
<dbReference type="SMART" id="SM00228">
    <property type="entry name" value="PDZ"/>
    <property type="match status" value="3"/>
</dbReference>
<dbReference type="GO" id="GO:0051660">
    <property type="term" value="P:establishment of centrosome localization"/>
    <property type="evidence" value="ECO:0007669"/>
    <property type="project" value="TreeGrafter"/>
</dbReference>